<protein>
    <submittedName>
        <fullName evidence="3">PadR family transcriptional regulator</fullName>
    </submittedName>
</protein>
<dbReference type="Pfam" id="PF03551">
    <property type="entry name" value="PadR"/>
    <property type="match status" value="1"/>
</dbReference>
<accession>A0A0K9YU35</accession>
<dbReference type="PANTHER" id="PTHR43252:SF6">
    <property type="entry name" value="NEGATIVE TRANSCRIPTION REGULATOR PADR"/>
    <property type="match status" value="1"/>
</dbReference>
<dbReference type="STRING" id="54915.ADS79_09865"/>
<dbReference type="RefSeq" id="WP_049738259.1">
    <property type="nucleotide sequence ID" value="NZ_BJON01000026.1"/>
</dbReference>
<evidence type="ECO:0000313" key="3">
    <source>
        <dbReference type="EMBL" id="KNB72213.1"/>
    </source>
</evidence>
<dbReference type="EMBL" id="LGIQ01000007">
    <property type="protein sequence ID" value="KNB72213.1"/>
    <property type="molecule type" value="Genomic_DNA"/>
</dbReference>
<dbReference type="Proteomes" id="UP000036834">
    <property type="component" value="Unassembled WGS sequence"/>
</dbReference>
<dbReference type="InterPro" id="IPR005149">
    <property type="entry name" value="Tscrpt_reg_PadR_N"/>
</dbReference>
<dbReference type="AlphaFoldDB" id="A0A0K9YU35"/>
<dbReference type="EMBL" id="BJON01000026">
    <property type="protein sequence ID" value="GED72184.1"/>
    <property type="molecule type" value="Genomic_DNA"/>
</dbReference>
<dbReference type="InterPro" id="IPR036388">
    <property type="entry name" value="WH-like_DNA-bd_sf"/>
</dbReference>
<proteinExistence type="predicted"/>
<dbReference type="PANTHER" id="PTHR43252">
    <property type="entry name" value="TRANSCRIPTIONAL REGULATOR YQJI"/>
    <property type="match status" value="1"/>
</dbReference>
<name>A0A0K9YU35_9BACL</name>
<dbReference type="Gene3D" id="1.10.10.10">
    <property type="entry name" value="Winged helix-like DNA-binding domain superfamily/Winged helix DNA-binding domain"/>
    <property type="match status" value="1"/>
</dbReference>
<dbReference type="PATRIC" id="fig|54915.3.peg.895"/>
<dbReference type="OrthoDB" id="8595425at2"/>
<evidence type="ECO:0000313" key="4">
    <source>
        <dbReference type="Proteomes" id="UP000036834"/>
    </source>
</evidence>
<dbReference type="Proteomes" id="UP000319578">
    <property type="component" value="Unassembled WGS sequence"/>
</dbReference>
<sequence>MSIQYAILGLLSWKPASGYELKKIIEDSPTMYWSGNNNQIYKALVQLLNEGLVANQIQHQESSPSKKIYSITNEGRSRLKEWVVSEPEIPEFKNAFLVQLAWAVQLSNEELHDLLLRYESMINTQLLYQQEKIKRGIASPKRNARELFIWDKISENLLSFYQNELAWVQGMREELNKRNSE</sequence>
<reference evidence="4" key="1">
    <citation type="submission" date="2015-07" db="EMBL/GenBank/DDBJ databases">
        <title>Genome sequencing project for genomic taxonomy and phylogenomics of Bacillus-like bacteria.</title>
        <authorList>
            <person name="Liu B."/>
            <person name="Wang J."/>
            <person name="Zhu Y."/>
            <person name="Liu G."/>
            <person name="Chen Q."/>
            <person name="Chen Z."/>
            <person name="Lan J."/>
            <person name="Che J."/>
            <person name="Ge C."/>
            <person name="Shi H."/>
            <person name="Pan Z."/>
            <person name="Liu X."/>
        </authorList>
    </citation>
    <scope>NUCLEOTIDE SEQUENCE [LARGE SCALE GENOMIC DNA]</scope>
    <source>
        <strain evidence="4">DSM 9887</strain>
    </source>
</reference>
<feature type="domain" description="Transcription regulator PadR N-terminal" evidence="1">
    <location>
        <begin position="7"/>
        <end position="81"/>
    </location>
</feature>
<evidence type="ECO:0000259" key="1">
    <source>
        <dbReference type="Pfam" id="PF03551"/>
    </source>
</evidence>
<reference evidence="3" key="2">
    <citation type="submission" date="2015-07" db="EMBL/GenBank/DDBJ databases">
        <title>MeaNS - Measles Nucleotide Surveillance Program.</title>
        <authorList>
            <person name="Tran T."/>
            <person name="Druce J."/>
        </authorList>
    </citation>
    <scope>NUCLEOTIDE SEQUENCE</scope>
    <source>
        <strain evidence="3">DSM 9887</strain>
    </source>
</reference>
<evidence type="ECO:0000313" key="2">
    <source>
        <dbReference type="EMBL" id="GED72184.1"/>
    </source>
</evidence>
<evidence type="ECO:0000313" key="5">
    <source>
        <dbReference type="Proteomes" id="UP000319578"/>
    </source>
</evidence>
<keyword evidence="5" id="KW-1185">Reference proteome</keyword>
<reference evidence="2 5" key="3">
    <citation type="submission" date="2019-06" db="EMBL/GenBank/DDBJ databases">
        <title>Whole genome shotgun sequence of Brevibacillus reuszeri NBRC 15719.</title>
        <authorList>
            <person name="Hosoyama A."/>
            <person name="Uohara A."/>
            <person name="Ohji S."/>
            <person name="Ichikawa N."/>
        </authorList>
    </citation>
    <scope>NUCLEOTIDE SEQUENCE [LARGE SCALE GENOMIC DNA]</scope>
    <source>
        <strain evidence="2 5">NBRC 15719</strain>
    </source>
</reference>
<comment type="caution">
    <text evidence="3">The sequence shown here is derived from an EMBL/GenBank/DDBJ whole genome shotgun (WGS) entry which is preliminary data.</text>
</comment>
<dbReference type="InterPro" id="IPR036390">
    <property type="entry name" value="WH_DNA-bd_sf"/>
</dbReference>
<gene>
    <name evidence="3" type="ORF">ADS79_09865</name>
    <name evidence="2" type="ORF">BRE01_58860</name>
</gene>
<dbReference type="SUPFAM" id="SSF46785">
    <property type="entry name" value="Winged helix' DNA-binding domain"/>
    <property type="match status" value="1"/>
</dbReference>
<organism evidence="3 4">
    <name type="scientific">Brevibacillus reuszeri</name>
    <dbReference type="NCBI Taxonomy" id="54915"/>
    <lineage>
        <taxon>Bacteria</taxon>
        <taxon>Bacillati</taxon>
        <taxon>Bacillota</taxon>
        <taxon>Bacilli</taxon>
        <taxon>Bacillales</taxon>
        <taxon>Paenibacillaceae</taxon>
        <taxon>Brevibacillus</taxon>
    </lineage>
</organism>